<evidence type="ECO:0000256" key="6">
    <source>
        <dbReference type="RuleBase" id="RU003869"/>
    </source>
</evidence>
<dbReference type="GO" id="GO:0019843">
    <property type="term" value="F:rRNA binding"/>
    <property type="evidence" value="ECO:0007669"/>
    <property type="project" value="UniProtKB-UniRule"/>
</dbReference>
<feature type="domain" description="Large ribosomal subunit protein uL6 alpha-beta" evidence="8">
    <location>
        <begin position="92"/>
        <end position="164"/>
    </location>
</feature>
<dbReference type="InterPro" id="IPR036789">
    <property type="entry name" value="Ribosomal_uL6-like_a/b-dom_sf"/>
</dbReference>
<dbReference type="PANTHER" id="PTHR11655:SF14">
    <property type="entry name" value="LARGE RIBOSOMAL SUBUNIT PROTEIN UL6M"/>
    <property type="match status" value="1"/>
</dbReference>
<proteinExistence type="inferred from homology"/>
<evidence type="ECO:0000313" key="9">
    <source>
        <dbReference type="EMBL" id="HIV03661.1"/>
    </source>
</evidence>
<dbReference type="Pfam" id="PF00347">
    <property type="entry name" value="Ribosomal_L6"/>
    <property type="match status" value="2"/>
</dbReference>
<keyword evidence="1 5" id="KW-0699">rRNA-binding</keyword>
<dbReference type="InterPro" id="IPR000702">
    <property type="entry name" value="Ribosomal_uL6-like"/>
</dbReference>
<organism evidence="9 10">
    <name type="scientific">Candidatus Spyradosoma merdigallinarum</name>
    <dbReference type="NCBI Taxonomy" id="2840950"/>
    <lineage>
        <taxon>Bacteria</taxon>
        <taxon>Pseudomonadati</taxon>
        <taxon>Verrucomicrobiota</taxon>
        <taxon>Opitutia</taxon>
        <taxon>Opitutia incertae sedis</taxon>
        <taxon>Candidatus Spyradosoma</taxon>
    </lineage>
</organism>
<name>A0A9D1NJE9_9BACT</name>
<protein>
    <recommendedName>
        <fullName evidence="5">Large ribosomal subunit protein uL6</fullName>
    </recommendedName>
</protein>
<dbReference type="PIRSF" id="PIRSF002162">
    <property type="entry name" value="Ribosomal_L6"/>
    <property type="match status" value="1"/>
</dbReference>
<dbReference type="GO" id="GO:0002181">
    <property type="term" value="P:cytoplasmic translation"/>
    <property type="evidence" value="ECO:0007669"/>
    <property type="project" value="TreeGrafter"/>
</dbReference>
<sequence>MSRIGKLPVHVPAGVKVSISGSTVNVEGAKGKLTKTFDGSAVKISLDGDAIHVVPANDSRFAGAMHGTVRALINNMVKGVVDGYQKQLEIQGVGFKASLSGDKLDLSLGHSHPIVYTVPAGIKVVITDGVKIDVSGADKHMVGQVAADIKAFKPVEPYKGKGVRIVGEYVHRKEGKKTA</sequence>
<dbReference type="InterPro" id="IPR020040">
    <property type="entry name" value="Ribosomal_uL6_a/b-dom"/>
</dbReference>
<comment type="function">
    <text evidence="5 7">This protein binds to the 23S rRNA, and is important in its secondary structure. It is located near the subunit interface in the base of the L7/L12 stalk, and near the tRNA binding site of the peptidyltransferase center.</text>
</comment>
<dbReference type="Proteomes" id="UP000886812">
    <property type="component" value="Unassembled WGS sequence"/>
</dbReference>
<dbReference type="PRINTS" id="PR00059">
    <property type="entry name" value="RIBOSOMALL6"/>
</dbReference>
<dbReference type="GO" id="GO:0003735">
    <property type="term" value="F:structural constituent of ribosome"/>
    <property type="evidence" value="ECO:0007669"/>
    <property type="project" value="UniProtKB-UniRule"/>
</dbReference>
<comment type="subunit">
    <text evidence="5">Part of the 50S ribosomal subunit.</text>
</comment>
<reference evidence="9" key="2">
    <citation type="journal article" date="2021" name="PeerJ">
        <title>Extensive microbial diversity within the chicken gut microbiome revealed by metagenomics and culture.</title>
        <authorList>
            <person name="Gilroy R."/>
            <person name="Ravi A."/>
            <person name="Getino M."/>
            <person name="Pursley I."/>
            <person name="Horton D.L."/>
            <person name="Alikhan N.F."/>
            <person name="Baker D."/>
            <person name="Gharbi K."/>
            <person name="Hall N."/>
            <person name="Watson M."/>
            <person name="Adriaenssens E.M."/>
            <person name="Foster-Nyarko E."/>
            <person name="Jarju S."/>
            <person name="Secka A."/>
            <person name="Antonio M."/>
            <person name="Oren A."/>
            <person name="Chaudhuri R.R."/>
            <person name="La Ragione R."/>
            <person name="Hildebrand F."/>
            <person name="Pallen M.J."/>
        </authorList>
    </citation>
    <scope>NUCLEOTIDE SEQUENCE</scope>
    <source>
        <strain evidence="9">10669</strain>
    </source>
</reference>
<accession>A0A9D1NJE9</accession>
<dbReference type="NCBIfam" id="TIGR03654">
    <property type="entry name" value="L6_bact"/>
    <property type="match status" value="1"/>
</dbReference>
<evidence type="ECO:0000256" key="1">
    <source>
        <dbReference type="ARBA" id="ARBA00022730"/>
    </source>
</evidence>
<dbReference type="FunFam" id="3.90.930.12:FF:000002">
    <property type="entry name" value="50S ribosomal protein L6"/>
    <property type="match status" value="1"/>
</dbReference>
<comment type="similarity">
    <text evidence="5 6">Belongs to the universal ribosomal protein uL6 family.</text>
</comment>
<keyword evidence="2 5" id="KW-0694">RNA-binding</keyword>
<dbReference type="Gene3D" id="3.90.930.12">
    <property type="entry name" value="Ribosomal protein L6, alpha-beta domain"/>
    <property type="match status" value="2"/>
</dbReference>
<evidence type="ECO:0000256" key="7">
    <source>
        <dbReference type="RuleBase" id="RU003870"/>
    </source>
</evidence>
<feature type="domain" description="Large ribosomal subunit protein uL6 alpha-beta" evidence="8">
    <location>
        <begin position="11"/>
        <end position="83"/>
    </location>
</feature>
<dbReference type="GO" id="GO:0022625">
    <property type="term" value="C:cytosolic large ribosomal subunit"/>
    <property type="evidence" value="ECO:0007669"/>
    <property type="project" value="UniProtKB-UniRule"/>
</dbReference>
<evidence type="ECO:0000259" key="8">
    <source>
        <dbReference type="Pfam" id="PF00347"/>
    </source>
</evidence>
<keyword evidence="3 5" id="KW-0689">Ribosomal protein</keyword>
<reference evidence="9" key="1">
    <citation type="submission" date="2020-10" db="EMBL/GenBank/DDBJ databases">
        <authorList>
            <person name="Gilroy R."/>
        </authorList>
    </citation>
    <scope>NUCLEOTIDE SEQUENCE</scope>
    <source>
        <strain evidence="9">10669</strain>
    </source>
</reference>
<comment type="caution">
    <text evidence="9">The sequence shown here is derived from an EMBL/GenBank/DDBJ whole genome shotgun (WGS) entry which is preliminary data.</text>
</comment>
<evidence type="ECO:0000313" key="10">
    <source>
        <dbReference type="Proteomes" id="UP000886812"/>
    </source>
</evidence>
<evidence type="ECO:0000256" key="5">
    <source>
        <dbReference type="HAMAP-Rule" id="MF_01365"/>
    </source>
</evidence>
<evidence type="ECO:0000256" key="3">
    <source>
        <dbReference type="ARBA" id="ARBA00022980"/>
    </source>
</evidence>
<dbReference type="PANTHER" id="PTHR11655">
    <property type="entry name" value="60S/50S RIBOSOMAL PROTEIN L6/L9"/>
    <property type="match status" value="1"/>
</dbReference>
<dbReference type="AlphaFoldDB" id="A0A9D1NJE9"/>
<keyword evidence="4 5" id="KW-0687">Ribonucleoprotein</keyword>
<dbReference type="EMBL" id="DVOG01000019">
    <property type="protein sequence ID" value="HIV03661.1"/>
    <property type="molecule type" value="Genomic_DNA"/>
</dbReference>
<gene>
    <name evidence="5 9" type="primary">rplF</name>
    <name evidence="9" type="ORF">IAC75_00720</name>
</gene>
<dbReference type="HAMAP" id="MF_01365_B">
    <property type="entry name" value="Ribosomal_uL6_B"/>
    <property type="match status" value="1"/>
</dbReference>
<evidence type="ECO:0000256" key="4">
    <source>
        <dbReference type="ARBA" id="ARBA00023274"/>
    </source>
</evidence>
<dbReference type="InterPro" id="IPR019906">
    <property type="entry name" value="Ribosomal_uL6_bac-type"/>
</dbReference>
<dbReference type="SUPFAM" id="SSF56053">
    <property type="entry name" value="Ribosomal protein L6"/>
    <property type="match status" value="2"/>
</dbReference>
<evidence type="ECO:0000256" key="2">
    <source>
        <dbReference type="ARBA" id="ARBA00022884"/>
    </source>
</evidence>